<name>A0A9N9EZE7_9GLOM</name>
<evidence type="ECO:0000256" key="1">
    <source>
        <dbReference type="SAM" id="SignalP"/>
    </source>
</evidence>
<dbReference type="EMBL" id="CAJVPV010001453">
    <property type="protein sequence ID" value="CAG8497846.1"/>
    <property type="molecule type" value="Genomic_DNA"/>
</dbReference>
<feature type="signal peptide" evidence="1">
    <location>
        <begin position="1"/>
        <end position="32"/>
    </location>
</feature>
<proteinExistence type="predicted"/>
<gene>
    <name evidence="2" type="ORF">AMORRO_LOCUS3103</name>
</gene>
<feature type="chain" id="PRO_5040207136" evidence="1">
    <location>
        <begin position="33"/>
        <end position="178"/>
    </location>
</feature>
<reference evidence="2" key="1">
    <citation type="submission" date="2021-06" db="EMBL/GenBank/DDBJ databases">
        <authorList>
            <person name="Kallberg Y."/>
            <person name="Tangrot J."/>
            <person name="Rosling A."/>
        </authorList>
    </citation>
    <scope>NUCLEOTIDE SEQUENCE</scope>
    <source>
        <strain evidence="2">CL551</strain>
    </source>
</reference>
<dbReference type="AlphaFoldDB" id="A0A9N9EZE7"/>
<keyword evidence="3" id="KW-1185">Reference proteome</keyword>
<protein>
    <submittedName>
        <fullName evidence="2">9252_t:CDS:1</fullName>
    </submittedName>
</protein>
<keyword evidence="1" id="KW-0732">Signal</keyword>
<evidence type="ECO:0000313" key="2">
    <source>
        <dbReference type="EMBL" id="CAG8497846.1"/>
    </source>
</evidence>
<evidence type="ECO:0000313" key="3">
    <source>
        <dbReference type="Proteomes" id="UP000789342"/>
    </source>
</evidence>
<comment type="caution">
    <text evidence="2">The sequence shown here is derived from an EMBL/GenBank/DDBJ whole genome shotgun (WGS) entry which is preliminary data.</text>
</comment>
<dbReference type="Proteomes" id="UP000789342">
    <property type="component" value="Unassembled WGS sequence"/>
</dbReference>
<sequence length="178" mass="20568">MFWPLAQTENTLKMKVCHIIFLTFTLVMDAFPHPCDTDAFFPMIPPICFGPIPKLINDVSCCSSVKYESECCNGHVFGCCDETEQQVSYCDQNENSMTLIEERGTPRVITQRSPSYYDAIDEECNQVQQSNYCDKNIEECCMQNYQTNISNDREQEFASIIRRRRFLGNAHHSTKETN</sequence>
<accession>A0A9N9EZE7</accession>
<organism evidence="2 3">
    <name type="scientific">Acaulospora morrowiae</name>
    <dbReference type="NCBI Taxonomy" id="94023"/>
    <lineage>
        <taxon>Eukaryota</taxon>
        <taxon>Fungi</taxon>
        <taxon>Fungi incertae sedis</taxon>
        <taxon>Mucoromycota</taxon>
        <taxon>Glomeromycotina</taxon>
        <taxon>Glomeromycetes</taxon>
        <taxon>Diversisporales</taxon>
        <taxon>Acaulosporaceae</taxon>
        <taxon>Acaulospora</taxon>
    </lineage>
</organism>